<dbReference type="AlphaFoldDB" id="A0AAD8Y395"/>
<dbReference type="InterPro" id="IPR000073">
    <property type="entry name" value="AB_hydrolase_1"/>
</dbReference>
<feature type="compositionally biased region" description="Low complexity" evidence="1">
    <location>
        <begin position="1"/>
        <end position="13"/>
    </location>
</feature>
<keyword evidence="5" id="KW-1185">Reference proteome</keyword>
<dbReference type="EMBL" id="JATAAI010000021">
    <property type="protein sequence ID" value="KAK1738235.1"/>
    <property type="molecule type" value="Genomic_DNA"/>
</dbReference>
<feature type="transmembrane region" description="Helical" evidence="2">
    <location>
        <begin position="43"/>
        <end position="69"/>
    </location>
</feature>
<feature type="region of interest" description="Disordered" evidence="1">
    <location>
        <begin position="1"/>
        <end position="20"/>
    </location>
</feature>
<keyword evidence="2" id="KW-1133">Transmembrane helix</keyword>
<keyword evidence="2" id="KW-0472">Membrane</keyword>
<organism evidence="4 5">
    <name type="scientific">Skeletonema marinoi</name>
    <dbReference type="NCBI Taxonomy" id="267567"/>
    <lineage>
        <taxon>Eukaryota</taxon>
        <taxon>Sar</taxon>
        <taxon>Stramenopiles</taxon>
        <taxon>Ochrophyta</taxon>
        <taxon>Bacillariophyta</taxon>
        <taxon>Coscinodiscophyceae</taxon>
        <taxon>Thalassiosirophycidae</taxon>
        <taxon>Thalassiosirales</taxon>
        <taxon>Skeletonemataceae</taxon>
        <taxon>Skeletonema</taxon>
        <taxon>Skeletonema marinoi-dohrnii complex</taxon>
    </lineage>
</organism>
<keyword evidence="4" id="KW-0378">Hydrolase</keyword>
<dbReference type="InterPro" id="IPR029058">
    <property type="entry name" value="AB_hydrolase_fold"/>
</dbReference>
<dbReference type="Proteomes" id="UP001224775">
    <property type="component" value="Unassembled WGS sequence"/>
</dbReference>
<accession>A0AAD8Y395</accession>
<dbReference type="SUPFAM" id="SSF53474">
    <property type="entry name" value="alpha/beta-Hydrolases"/>
    <property type="match status" value="1"/>
</dbReference>
<evidence type="ECO:0000256" key="1">
    <source>
        <dbReference type="SAM" id="MobiDB-lite"/>
    </source>
</evidence>
<evidence type="ECO:0000259" key="3">
    <source>
        <dbReference type="Pfam" id="PF00561"/>
    </source>
</evidence>
<evidence type="ECO:0000256" key="2">
    <source>
        <dbReference type="SAM" id="Phobius"/>
    </source>
</evidence>
<keyword evidence="2" id="KW-0812">Transmembrane</keyword>
<dbReference type="GO" id="GO:0016787">
    <property type="term" value="F:hydrolase activity"/>
    <property type="evidence" value="ECO:0007669"/>
    <property type="project" value="UniProtKB-KW"/>
</dbReference>
<feature type="domain" description="AB hydrolase-1" evidence="3">
    <location>
        <begin position="134"/>
        <end position="246"/>
    </location>
</feature>
<protein>
    <submittedName>
        <fullName evidence="4">Alpha/beta hydrolase family protein</fullName>
    </submittedName>
</protein>
<comment type="caution">
    <text evidence="4">The sequence shown here is derived from an EMBL/GenBank/DDBJ whole genome shotgun (WGS) entry which is preliminary data.</text>
</comment>
<dbReference type="Gene3D" id="3.40.50.1820">
    <property type="entry name" value="alpha/beta hydrolase"/>
    <property type="match status" value="1"/>
</dbReference>
<evidence type="ECO:0000313" key="5">
    <source>
        <dbReference type="Proteomes" id="UP001224775"/>
    </source>
</evidence>
<proteinExistence type="predicted"/>
<dbReference type="Pfam" id="PF00561">
    <property type="entry name" value="Abhydrolase_1"/>
    <property type="match status" value="1"/>
</dbReference>
<sequence>MTTANNSTTPATAGGSKASLQPIKSTEENHFGVLLLIVGTIKIIFGLLFGIVFLVIFLLVTITGIGPLIEYCQSKRDEKEALNHDVILQAHPEMFLLDVPGDINKASGGMAYRVMVRLTKPTSDDDTNNANNLPPVIFPGGLASNLMTMSRHQDELTKQHGFTVVNFDRLGVGLSDPYPTNFNRQPPSAADVAREMNFVMSHCESVLQTKYKWICVGGSMGANVATAFMTLYPNRIGGFFNLDGLPHAFLQIQCKKFLKDGQMIMNMMRRLRWTGLPRLAFRLALQSTLPVMGDAFTTRQLIGVMCRDQFFVATGLEYTTLMSCCDLECAAWGKQATTECNDESLRLLASLAPDESVIINEGKGIIPRIVTTERSKSELGATYLTRADDEFMAFEETFRLLALNNPDDVDKTKTHCNWPTPPKHPVGNFVGGVESDTSIIYPLAPQFKTLVVRILCARDYTGLERDYTQEARNHAAARCTLQTLMSDDGKVYYYPRLSHLNLWQQVTEVVAITFEMSTAIQEQECKRHF</sequence>
<gene>
    <name evidence="4" type="ORF">QTG54_010904</name>
</gene>
<evidence type="ECO:0000313" key="4">
    <source>
        <dbReference type="EMBL" id="KAK1738235.1"/>
    </source>
</evidence>
<name>A0AAD8Y395_9STRA</name>
<reference evidence="4" key="1">
    <citation type="submission" date="2023-06" db="EMBL/GenBank/DDBJ databases">
        <title>Survivors Of The Sea: Transcriptome response of Skeletonema marinoi to long-term dormancy.</title>
        <authorList>
            <person name="Pinder M.I.M."/>
            <person name="Kourtchenko O."/>
            <person name="Robertson E.K."/>
            <person name="Larsson T."/>
            <person name="Maumus F."/>
            <person name="Osuna-Cruz C.M."/>
            <person name="Vancaester E."/>
            <person name="Stenow R."/>
            <person name="Vandepoele K."/>
            <person name="Ploug H."/>
            <person name="Bruchert V."/>
            <person name="Godhe A."/>
            <person name="Topel M."/>
        </authorList>
    </citation>
    <scope>NUCLEOTIDE SEQUENCE</scope>
    <source>
        <strain evidence="4">R05AC</strain>
    </source>
</reference>